<gene>
    <name evidence="7" type="ORF">FD06_GL000902</name>
</gene>
<keyword evidence="5" id="KW-0732">Signal</keyword>
<keyword evidence="3 7" id="KW-0378">Hydrolase</keyword>
<sequence length="155" mass="16875">MRKQLKKFVISIVACTTLLVSGLGMSNINAKADISDQDFAQAYDVAQDKLGSSYVYGAVGPNVFDCSGFTSYVYKKALNVQLPRTAQAQYNDSKRVSAKNADKGDLVFFGSSRSNVYHVGIYVGNGKMIDAQNRGVVTENINAPWWNLVGYGKLA</sequence>
<feature type="chain" id="PRO_5038354032" evidence="5">
    <location>
        <begin position="27"/>
        <end position="155"/>
    </location>
</feature>
<reference evidence="7 8" key="1">
    <citation type="journal article" date="2015" name="Genome Announc.">
        <title>Expanding the biotechnology potential of lactobacilli through comparative genomics of 213 strains and associated genera.</title>
        <authorList>
            <person name="Sun Z."/>
            <person name="Harris H.M."/>
            <person name="McCann A."/>
            <person name="Guo C."/>
            <person name="Argimon S."/>
            <person name="Zhang W."/>
            <person name="Yang X."/>
            <person name="Jeffery I.B."/>
            <person name="Cooney J.C."/>
            <person name="Kagawa T.F."/>
            <person name="Liu W."/>
            <person name="Song Y."/>
            <person name="Salvetti E."/>
            <person name="Wrobel A."/>
            <person name="Rasinkangas P."/>
            <person name="Parkhill J."/>
            <person name="Rea M.C."/>
            <person name="O'Sullivan O."/>
            <person name="Ritari J."/>
            <person name="Douillard F.P."/>
            <person name="Paul Ross R."/>
            <person name="Yang R."/>
            <person name="Briner A.E."/>
            <person name="Felis G.E."/>
            <person name="de Vos W.M."/>
            <person name="Barrangou R."/>
            <person name="Klaenhammer T.R."/>
            <person name="Caufield P.W."/>
            <person name="Cui Y."/>
            <person name="Zhang H."/>
            <person name="O'Toole P.W."/>
        </authorList>
    </citation>
    <scope>NUCLEOTIDE SEQUENCE [LARGE SCALE GENOMIC DNA]</scope>
    <source>
        <strain evidence="7 8">DSM 23829</strain>
    </source>
</reference>
<dbReference type="GO" id="GO:0006508">
    <property type="term" value="P:proteolysis"/>
    <property type="evidence" value="ECO:0007669"/>
    <property type="project" value="UniProtKB-KW"/>
</dbReference>
<dbReference type="PANTHER" id="PTHR47053">
    <property type="entry name" value="MUREIN DD-ENDOPEPTIDASE MEPH-RELATED"/>
    <property type="match status" value="1"/>
</dbReference>
<dbReference type="PROSITE" id="PS51935">
    <property type="entry name" value="NLPC_P60"/>
    <property type="match status" value="1"/>
</dbReference>
<keyword evidence="8" id="KW-1185">Reference proteome</keyword>
<name>A0A0R2AR05_9LACO</name>
<keyword evidence="2" id="KW-0645">Protease</keyword>
<comment type="similarity">
    <text evidence="1">Belongs to the peptidase C40 family.</text>
</comment>
<dbReference type="InterPro" id="IPR051202">
    <property type="entry name" value="Peptidase_C40"/>
</dbReference>
<organism evidence="7 8">
    <name type="scientific">Apilactobacillus ozensis DSM 23829 = JCM 17196</name>
    <dbReference type="NCBI Taxonomy" id="1423781"/>
    <lineage>
        <taxon>Bacteria</taxon>
        <taxon>Bacillati</taxon>
        <taxon>Bacillota</taxon>
        <taxon>Bacilli</taxon>
        <taxon>Lactobacillales</taxon>
        <taxon>Lactobacillaceae</taxon>
        <taxon>Apilactobacillus</taxon>
    </lineage>
</organism>
<proteinExistence type="inferred from homology"/>
<feature type="domain" description="NlpC/P60" evidence="6">
    <location>
        <begin position="36"/>
        <end position="155"/>
    </location>
</feature>
<dbReference type="Pfam" id="PF00877">
    <property type="entry name" value="NLPC_P60"/>
    <property type="match status" value="1"/>
</dbReference>
<dbReference type="RefSeq" id="WP_056965614.1">
    <property type="nucleotide sequence ID" value="NZ_AYYQ01000002.1"/>
</dbReference>
<dbReference type="OrthoDB" id="1654978at2"/>
<dbReference type="AlphaFoldDB" id="A0A0R2AR05"/>
<dbReference type="InterPro" id="IPR000064">
    <property type="entry name" value="NLP_P60_dom"/>
</dbReference>
<dbReference type="Gene3D" id="3.90.1720.10">
    <property type="entry name" value="endopeptidase domain like (from Nostoc punctiforme)"/>
    <property type="match status" value="1"/>
</dbReference>
<accession>A0A0R2AR05</accession>
<evidence type="ECO:0000256" key="4">
    <source>
        <dbReference type="ARBA" id="ARBA00022807"/>
    </source>
</evidence>
<keyword evidence="4" id="KW-0788">Thiol protease</keyword>
<evidence type="ECO:0000256" key="2">
    <source>
        <dbReference type="ARBA" id="ARBA00022670"/>
    </source>
</evidence>
<dbReference type="STRING" id="1423781.FD06_GL000902"/>
<evidence type="ECO:0000259" key="6">
    <source>
        <dbReference type="PROSITE" id="PS51935"/>
    </source>
</evidence>
<dbReference type="EMBL" id="AYYQ01000002">
    <property type="protein sequence ID" value="KRM69729.1"/>
    <property type="molecule type" value="Genomic_DNA"/>
</dbReference>
<evidence type="ECO:0000256" key="3">
    <source>
        <dbReference type="ARBA" id="ARBA00022801"/>
    </source>
</evidence>
<dbReference type="PANTHER" id="PTHR47053:SF1">
    <property type="entry name" value="MUREIN DD-ENDOPEPTIDASE MEPH-RELATED"/>
    <property type="match status" value="1"/>
</dbReference>
<evidence type="ECO:0000313" key="7">
    <source>
        <dbReference type="EMBL" id="KRM69729.1"/>
    </source>
</evidence>
<evidence type="ECO:0000256" key="1">
    <source>
        <dbReference type="ARBA" id="ARBA00007074"/>
    </source>
</evidence>
<dbReference type="InterPro" id="IPR038765">
    <property type="entry name" value="Papain-like_cys_pep_sf"/>
</dbReference>
<evidence type="ECO:0000313" key="8">
    <source>
        <dbReference type="Proteomes" id="UP000052012"/>
    </source>
</evidence>
<dbReference type="GO" id="GO:0008234">
    <property type="term" value="F:cysteine-type peptidase activity"/>
    <property type="evidence" value="ECO:0007669"/>
    <property type="project" value="UniProtKB-KW"/>
</dbReference>
<comment type="caution">
    <text evidence="7">The sequence shown here is derived from an EMBL/GenBank/DDBJ whole genome shotgun (WGS) entry which is preliminary data.</text>
</comment>
<dbReference type="PATRIC" id="fig|1423781.4.peg.936"/>
<protein>
    <submittedName>
        <fullName evidence="7">Cell wall-associated hydrolase</fullName>
    </submittedName>
</protein>
<feature type="signal peptide" evidence="5">
    <location>
        <begin position="1"/>
        <end position="26"/>
    </location>
</feature>
<evidence type="ECO:0000256" key="5">
    <source>
        <dbReference type="SAM" id="SignalP"/>
    </source>
</evidence>
<dbReference type="SUPFAM" id="SSF54001">
    <property type="entry name" value="Cysteine proteinases"/>
    <property type="match status" value="1"/>
</dbReference>
<dbReference type="Proteomes" id="UP000052012">
    <property type="component" value="Unassembled WGS sequence"/>
</dbReference>